<evidence type="ECO:0000313" key="9">
    <source>
        <dbReference type="Proteomes" id="UP001233999"/>
    </source>
</evidence>
<accession>A0AAD7ZJ15</accession>
<dbReference type="GO" id="GO:0008299">
    <property type="term" value="P:isoprenoid biosynthetic process"/>
    <property type="evidence" value="ECO:0007669"/>
    <property type="project" value="UniProtKB-KW"/>
</dbReference>
<evidence type="ECO:0000256" key="6">
    <source>
        <dbReference type="ARBA" id="ARBA00023229"/>
    </source>
</evidence>
<dbReference type="InterPro" id="IPR008949">
    <property type="entry name" value="Isoprenoid_synthase_dom_sf"/>
</dbReference>
<dbReference type="GO" id="GO:0006744">
    <property type="term" value="P:ubiquinone biosynthetic process"/>
    <property type="evidence" value="ECO:0007669"/>
    <property type="project" value="TreeGrafter"/>
</dbReference>
<evidence type="ECO:0000313" key="8">
    <source>
        <dbReference type="EMBL" id="KAJ9581619.1"/>
    </source>
</evidence>
<keyword evidence="5" id="KW-0460">Magnesium</keyword>
<reference evidence="8" key="1">
    <citation type="journal article" date="2023" name="IScience">
        <title>Live-bearing cockroach genome reveals convergent evolutionary mechanisms linked to viviparity in insects and beyond.</title>
        <authorList>
            <person name="Fouks B."/>
            <person name="Harrison M.C."/>
            <person name="Mikhailova A.A."/>
            <person name="Marchal E."/>
            <person name="English S."/>
            <person name="Carruthers M."/>
            <person name="Jennings E.C."/>
            <person name="Chiamaka E.L."/>
            <person name="Frigard R.A."/>
            <person name="Pippel M."/>
            <person name="Attardo G.M."/>
            <person name="Benoit J.B."/>
            <person name="Bornberg-Bauer E."/>
            <person name="Tobe S.S."/>
        </authorList>
    </citation>
    <scope>NUCLEOTIDE SEQUENCE</scope>
    <source>
        <strain evidence="8">Stay&amp;Tobe</strain>
    </source>
</reference>
<keyword evidence="6" id="KW-0414">Isoprene biosynthesis</keyword>
<dbReference type="Pfam" id="PF00348">
    <property type="entry name" value="polyprenyl_synt"/>
    <property type="match status" value="1"/>
</dbReference>
<dbReference type="PANTHER" id="PTHR12001:SF69">
    <property type="entry name" value="ALL TRANS-POLYPRENYL-DIPHOSPHATE SYNTHASE PDSS1"/>
    <property type="match status" value="1"/>
</dbReference>
<sequence>MKNLYRVDYMVQTRRLSDYVNIRKFNIRSIKMSHIVNYQLQNTRSLSAIKTQQTASTPECSVDSRKLIEDDLKDLYTGIIQELERVTKSSELQEIATYYFDVRGKGFRPMLTILMAKAVNYHINKDKSKLLMSQKHLAMISEMVHVATLMHDDVVDEEKTRRGRPSINILWDPKKVTLAGEFVWMVAVMMTSRLKNDDVTMLISELVLNIVQGELLQLGIGETENEGFKNYMMKTHLKTANPFAYTMKSTALLTGATEDVCEMALQYGRNLGIAFQLVDDVLDLPADLKEGLTTAPVLFACEQFPELNMIAKRGFKEPGDVERTAELVMCSQGVEQTQFLARKHGNEAAKQVSLLAESPYKKALQVLTEFVINRVK</sequence>
<comment type="cofactor">
    <cofactor evidence="1">
        <name>Mg(2+)</name>
        <dbReference type="ChEBI" id="CHEBI:18420"/>
    </cofactor>
</comment>
<keyword evidence="4" id="KW-0479">Metal-binding</keyword>
<evidence type="ECO:0000256" key="3">
    <source>
        <dbReference type="ARBA" id="ARBA00022679"/>
    </source>
</evidence>
<organism evidence="8 9">
    <name type="scientific">Diploptera punctata</name>
    <name type="common">Pacific beetle cockroach</name>
    <dbReference type="NCBI Taxonomy" id="6984"/>
    <lineage>
        <taxon>Eukaryota</taxon>
        <taxon>Metazoa</taxon>
        <taxon>Ecdysozoa</taxon>
        <taxon>Arthropoda</taxon>
        <taxon>Hexapoda</taxon>
        <taxon>Insecta</taxon>
        <taxon>Pterygota</taxon>
        <taxon>Neoptera</taxon>
        <taxon>Polyneoptera</taxon>
        <taxon>Dictyoptera</taxon>
        <taxon>Blattodea</taxon>
        <taxon>Blaberoidea</taxon>
        <taxon>Blaberidae</taxon>
        <taxon>Diplopterinae</taxon>
        <taxon>Diploptera</taxon>
    </lineage>
</organism>
<keyword evidence="9" id="KW-1185">Reference proteome</keyword>
<dbReference type="Gene3D" id="1.10.600.10">
    <property type="entry name" value="Farnesyl Diphosphate Synthase"/>
    <property type="match status" value="1"/>
</dbReference>
<dbReference type="GO" id="GO:0042811">
    <property type="term" value="P:pheromone biosynthetic process"/>
    <property type="evidence" value="ECO:0007669"/>
    <property type="project" value="UniProtKB-ARBA"/>
</dbReference>
<evidence type="ECO:0000256" key="5">
    <source>
        <dbReference type="ARBA" id="ARBA00022842"/>
    </source>
</evidence>
<evidence type="ECO:0000256" key="7">
    <source>
        <dbReference type="RuleBase" id="RU004466"/>
    </source>
</evidence>
<comment type="caution">
    <text evidence="8">The sequence shown here is derived from an EMBL/GenBank/DDBJ whole genome shotgun (WGS) entry which is preliminary data.</text>
</comment>
<dbReference type="SUPFAM" id="SSF48576">
    <property type="entry name" value="Terpenoid synthases"/>
    <property type="match status" value="1"/>
</dbReference>
<evidence type="ECO:0000256" key="2">
    <source>
        <dbReference type="ARBA" id="ARBA00006706"/>
    </source>
</evidence>
<name>A0AAD7ZJ15_DIPPU</name>
<dbReference type="Proteomes" id="UP001233999">
    <property type="component" value="Unassembled WGS sequence"/>
</dbReference>
<comment type="similarity">
    <text evidence="2 7">Belongs to the FPP/GGPP synthase family.</text>
</comment>
<gene>
    <name evidence="8" type="ORF">L9F63_023202</name>
</gene>
<dbReference type="InterPro" id="IPR033749">
    <property type="entry name" value="Polyprenyl_synt_CS"/>
</dbReference>
<proteinExistence type="inferred from homology"/>
<dbReference type="GO" id="GO:0005739">
    <property type="term" value="C:mitochondrion"/>
    <property type="evidence" value="ECO:0007669"/>
    <property type="project" value="TreeGrafter"/>
</dbReference>
<dbReference type="PANTHER" id="PTHR12001">
    <property type="entry name" value="GERANYLGERANYL PYROPHOSPHATE SYNTHASE"/>
    <property type="match status" value="1"/>
</dbReference>
<dbReference type="CDD" id="cd00685">
    <property type="entry name" value="Trans_IPPS_HT"/>
    <property type="match status" value="1"/>
</dbReference>
<dbReference type="GO" id="GO:0004659">
    <property type="term" value="F:prenyltransferase activity"/>
    <property type="evidence" value="ECO:0007669"/>
    <property type="project" value="InterPro"/>
</dbReference>
<dbReference type="PROSITE" id="PS00723">
    <property type="entry name" value="POLYPRENYL_SYNTHASE_1"/>
    <property type="match status" value="1"/>
</dbReference>
<dbReference type="EMBL" id="JASPKZ010007878">
    <property type="protein sequence ID" value="KAJ9581619.1"/>
    <property type="molecule type" value="Genomic_DNA"/>
</dbReference>
<dbReference type="AlphaFoldDB" id="A0AAD7ZJ15"/>
<keyword evidence="3 7" id="KW-0808">Transferase</keyword>
<dbReference type="GO" id="GO:0046872">
    <property type="term" value="F:metal ion binding"/>
    <property type="evidence" value="ECO:0007669"/>
    <property type="project" value="UniProtKB-KW"/>
</dbReference>
<reference evidence="8" key="2">
    <citation type="submission" date="2023-05" db="EMBL/GenBank/DDBJ databases">
        <authorList>
            <person name="Fouks B."/>
        </authorList>
    </citation>
    <scope>NUCLEOTIDE SEQUENCE</scope>
    <source>
        <strain evidence="8">Stay&amp;Tobe</strain>
        <tissue evidence="8">Testes</tissue>
    </source>
</reference>
<evidence type="ECO:0000256" key="4">
    <source>
        <dbReference type="ARBA" id="ARBA00022723"/>
    </source>
</evidence>
<evidence type="ECO:0000256" key="1">
    <source>
        <dbReference type="ARBA" id="ARBA00001946"/>
    </source>
</evidence>
<dbReference type="PROSITE" id="PS00444">
    <property type="entry name" value="POLYPRENYL_SYNTHASE_2"/>
    <property type="match status" value="1"/>
</dbReference>
<protein>
    <submittedName>
        <fullName evidence="8">Uncharacterized protein</fullName>
    </submittedName>
</protein>
<dbReference type="GO" id="GO:1990234">
    <property type="term" value="C:transferase complex"/>
    <property type="evidence" value="ECO:0007669"/>
    <property type="project" value="TreeGrafter"/>
</dbReference>
<dbReference type="InterPro" id="IPR000092">
    <property type="entry name" value="Polyprenyl_synt"/>
</dbReference>
<dbReference type="SFLD" id="SFLDS00005">
    <property type="entry name" value="Isoprenoid_Synthase_Type_I"/>
    <property type="match status" value="1"/>
</dbReference>